<dbReference type="Proteomes" id="UP000677918">
    <property type="component" value="Unassembled WGS sequence"/>
</dbReference>
<dbReference type="InterPro" id="IPR013525">
    <property type="entry name" value="ABC2_TM"/>
</dbReference>
<keyword evidence="3 5" id="KW-1133">Transmembrane helix</keyword>
<dbReference type="GO" id="GO:0140359">
    <property type="term" value="F:ABC-type transporter activity"/>
    <property type="evidence" value="ECO:0007669"/>
    <property type="project" value="InterPro"/>
</dbReference>
<dbReference type="AlphaFoldDB" id="A0A8J4H1D0"/>
<dbReference type="Pfam" id="PF01061">
    <property type="entry name" value="ABC2_membrane"/>
    <property type="match status" value="1"/>
</dbReference>
<evidence type="ECO:0000259" key="6">
    <source>
        <dbReference type="PROSITE" id="PS51012"/>
    </source>
</evidence>
<dbReference type="InterPro" id="IPR047817">
    <property type="entry name" value="ABC2_TM_bact-type"/>
</dbReference>
<keyword evidence="8" id="KW-1185">Reference proteome</keyword>
<keyword evidence="5" id="KW-1003">Cell membrane</keyword>
<comment type="similarity">
    <text evidence="5">Belongs to the ABC-2 integral membrane protein family.</text>
</comment>
<dbReference type="InterPro" id="IPR051784">
    <property type="entry name" value="Nod_factor_ABC_transporter"/>
</dbReference>
<organism evidence="7 8">
    <name type="scientific">Xylanibacillus composti</name>
    <dbReference type="NCBI Taxonomy" id="1572762"/>
    <lineage>
        <taxon>Bacteria</taxon>
        <taxon>Bacillati</taxon>
        <taxon>Bacillota</taxon>
        <taxon>Bacilli</taxon>
        <taxon>Bacillales</taxon>
        <taxon>Paenibacillaceae</taxon>
        <taxon>Xylanibacillus</taxon>
    </lineage>
</organism>
<keyword evidence="2 5" id="KW-0812">Transmembrane</keyword>
<evidence type="ECO:0000256" key="4">
    <source>
        <dbReference type="ARBA" id="ARBA00023136"/>
    </source>
</evidence>
<dbReference type="InterPro" id="IPR000412">
    <property type="entry name" value="ABC_2_transport"/>
</dbReference>
<protein>
    <recommendedName>
        <fullName evidence="5">Transport permease protein</fullName>
    </recommendedName>
</protein>
<name>A0A8J4H1D0_9BACL</name>
<feature type="domain" description="ABC transmembrane type-2" evidence="6">
    <location>
        <begin position="37"/>
        <end position="266"/>
    </location>
</feature>
<feature type="transmembrane region" description="Helical" evidence="5">
    <location>
        <begin position="243"/>
        <end position="263"/>
    </location>
</feature>
<dbReference type="PANTHER" id="PTHR43229">
    <property type="entry name" value="NODULATION PROTEIN J"/>
    <property type="match status" value="1"/>
</dbReference>
<feature type="transmembrane region" description="Helical" evidence="5">
    <location>
        <begin position="115"/>
        <end position="140"/>
    </location>
</feature>
<dbReference type="GO" id="GO:0043190">
    <property type="term" value="C:ATP-binding cassette (ABC) transporter complex"/>
    <property type="evidence" value="ECO:0007669"/>
    <property type="project" value="InterPro"/>
</dbReference>
<dbReference type="PRINTS" id="PR00164">
    <property type="entry name" value="ABC2TRNSPORT"/>
</dbReference>
<feature type="transmembrane region" description="Helical" evidence="5">
    <location>
        <begin position="70"/>
        <end position="95"/>
    </location>
</feature>
<dbReference type="PANTHER" id="PTHR43229:SF2">
    <property type="entry name" value="NODULATION PROTEIN J"/>
    <property type="match status" value="1"/>
</dbReference>
<keyword evidence="4 5" id="KW-0472">Membrane</keyword>
<dbReference type="PROSITE" id="PS51012">
    <property type="entry name" value="ABC_TM2"/>
    <property type="match status" value="1"/>
</dbReference>
<evidence type="ECO:0000256" key="3">
    <source>
        <dbReference type="ARBA" id="ARBA00022989"/>
    </source>
</evidence>
<gene>
    <name evidence="7" type="ORF">XYCOK13_19570</name>
</gene>
<feature type="transmembrane region" description="Helical" evidence="5">
    <location>
        <begin position="36"/>
        <end position="58"/>
    </location>
</feature>
<accession>A0A8J4H1D0</accession>
<dbReference type="EMBL" id="BOVK01000024">
    <property type="protein sequence ID" value="GIQ69133.1"/>
    <property type="molecule type" value="Genomic_DNA"/>
</dbReference>
<evidence type="ECO:0000313" key="8">
    <source>
        <dbReference type="Proteomes" id="UP000677918"/>
    </source>
</evidence>
<comment type="caution">
    <text evidence="7">The sequence shown here is derived from an EMBL/GenBank/DDBJ whole genome shotgun (WGS) entry which is preliminary data.</text>
</comment>
<feature type="transmembrane region" description="Helical" evidence="5">
    <location>
        <begin position="184"/>
        <end position="201"/>
    </location>
</feature>
<keyword evidence="5" id="KW-0813">Transport</keyword>
<evidence type="ECO:0000256" key="2">
    <source>
        <dbReference type="ARBA" id="ARBA00022692"/>
    </source>
</evidence>
<proteinExistence type="inferred from homology"/>
<evidence type="ECO:0000313" key="7">
    <source>
        <dbReference type="EMBL" id="GIQ69133.1"/>
    </source>
</evidence>
<sequence>MNVRVHKPDAAPLFLGAVRAAAMKELQIAARYLPNSIGYLVQMAIRILFFLVLSDNIALQGEQSLAGDRLFIFFISAMLIWIFSGVALQAPLSAVTNDLYNGTLEYLYSNPISRYAYFLGTVLGGVALNLIFFLPLYVMLIMYAGLGVMESFIILAVCVLVLASLVALGVMIALLGILFRQAQALAGVLAMLLEFVAGAYFPVSHLPPLVQTLAYMLPFTWAYDLVRYYSLQTEWSPLLPIGVEWGILGAYALLFTLLSVFLLHKVERVAKKKGFHLL</sequence>
<evidence type="ECO:0000256" key="1">
    <source>
        <dbReference type="ARBA" id="ARBA00004141"/>
    </source>
</evidence>
<evidence type="ECO:0000256" key="5">
    <source>
        <dbReference type="RuleBase" id="RU361157"/>
    </source>
</evidence>
<feature type="transmembrane region" description="Helical" evidence="5">
    <location>
        <begin position="152"/>
        <end position="178"/>
    </location>
</feature>
<comment type="subcellular location">
    <subcellularLocation>
        <location evidence="5">Cell membrane</location>
        <topology evidence="5">Multi-pass membrane protein</topology>
    </subcellularLocation>
    <subcellularLocation>
        <location evidence="1">Membrane</location>
        <topology evidence="1">Multi-pass membrane protein</topology>
    </subcellularLocation>
</comment>
<reference evidence="7" key="1">
    <citation type="submission" date="2021-04" db="EMBL/GenBank/DDBJ databases">
        <title>Draft genome sequence of Xylanibacillus composti strain K13.</title>
        <authorList>
            <person name="Uke A."/>
            <person name="Chhe C."/>
            <person name="Baramee S."/>
            <person name="Kosugi A."/>
        </authorList>
    </citation>
    <scope>NUCLEOTIDE SEQUENCE</scope>
    <source>
        <strain evidence="7">K13</strain>
    </source>
</reference>